<comment type="similarity">
    <text evidence="1">Belongs to the DNase II family.</text>
</comment>
<dbReference type="Proteomes" id="UP000270296">
    <property type="component" value="Unassembled WGS sequence"/>
</dbReference>
<reference evidence="6" key="1">
    <citation type="submission" date="2016-06" db="UniProtKB">
        <authorList>
            <consortium name="WormBaseParasite"/>
        </authorList>
    </citation>
    <scope>IDENTIFICATION</scope>
</reference>
<evidence type="ECO:0000256" key="1">
    <source>
        <dbReference type="ARBA" id="ARBA00007527"/>
    </source>
</evidence>
<keyword evidence="2" id="KW-0378">Hydrolase</keyword>
<name>A0A183IU00_9BILA</name>
<dbReference type="CDD" id="cd09120">
    <property type="entry name" value="PLDc_DNaseII_1"/>
    <property type="match status" value="1"/>
</dbReference>
<proteinExistence type="inferred from homology"/>
<reference evidence="4 5" key="2">
    <citation type="submission" date="2018-11" db="EMBL/GenBank/DDBJ databases">
        <authorList>
            <consortium name="Pathogen Informatics"/>
        </authorList>
    </citation>
    <scope>NUCLEOTIDE SEQUENCE [LARGE SCALE GENOMIC DNA]</scope>
</reference>
<organism evidence="6">
    <name type="scientific">Soboliphyme baturini</name>
    <dbReference type="NCBI Taxonomy" id="241478"/>
    <lineage>
        <taxon>Eukaryota</taxon>
        <taxon>Metazoa</taxon>
        <taxon>Ecdysozoa</taxon>
        <taxon>Nematoda</taxon>
        <taxon>Enoplea</taxon>
        <taxon>Dorylaimia</taxon>
        <taxon>Dioctophymatida</taxon>
        <taxon>Dioctophymatoidea</taxon>
        <taxon>Soboliphymatidae</taxon>
        <taxon>Soboliphyme</taxon>
    </lineage>
</organism>
<evidence type="ECO:0000313" key="6">
    <source>
        <dbReference type="WBParaSite" id="SBAD_0000736301-mRNA-1"/>
    </source>
</evidence>
<evidence type="ECO:0000313" key="4">
    <source>
        <dbReference type="EMBL" id="VDP11870.1"/>
    </source>
</evidence>
<dbReference type="EMBL" id="UZAM01010316">
    <property type="protein sequence ID" value="VDP11870.1"/>
    <property type="molecule type" value="Genomic_DNA"/>
</dbReference>
<dbReference type="InterPro" id="IPR004947">
    <property type="entry name" value="DNase_II"/>
</dbReference>
<dbReference type="AlphaFoldDB" id="A0A183IU00"/>
<dbReference type="GO" id="GO:0004531">
    <property type="term" value="F:deoxyribonuclease II activity"/>
    <property type="evidence" value="ECO:0007669"/>
    <property type="project" value="InterPro"/>
</dbReference>
<evidence type="ECO:0000256" key="3">
    <source>
        <dbReference type="SAM" id="SignalP"/>
    </source>
</evidence>
<evidence type="ECO:0000256" key="2">
    <source>
        <dbReference type="ARBA" id="ARBA00022801"/>
    </source>
</evidence>
<dbReference type="CDD" id="cd09121">
    <property type="entry name" value="PLDc_DNaseII_2"/>
    <property type="match status" value="1"/>
</dbReference>
<keyword evidence="5" id="KW-1185">Reference proteome</keyword>
<dbReference type="Pfam" id="PF03265">
    <property type="entry name" value="DNase_II"/>
    <property type="match status" value="1"/>
</dbReference>
<evidence type="ECO:0000313" key="5">
    <source>
        <dbReference type="Proteomes" id="UP000270296"/>
    </source>
</evidence>
<protein>
    <submittedName>
        <fullName evidence="6">Deoxyribonuclease II</fullName>
    </submittedName>
</protein>
<feature type="chain" id="PRO_5043140211" evidence="3">
    <location>
        <begin position="22"/>
        <end position="356"/>
    </location>
</feature>
<accession>A0A183IU00</accession>
<dbReference type="GO" id="GO:0006309">
    <property type="term" value="P:apoptotic DNA fragmentation"/>
    <property type="evidence" value="ECO:0007669"/>
    <property type="project" value="TreeGrafter"/>
</dbReference>
<dbReference type="PANTHER" id="PTHR10858:SF23">
    <property type="entry name" value="DEOXYRIBONUCLEASE II"/>
    <property type="match status" value="1"/>
</dbReference>
<sequence length="356" mass="40176">METVVTILVLSVVWASQFATASFHCVGDNGKPVDWFALYKLPHIKGHSNSLIRNGTAFLFLNPQLPQWNNTKKSLSSKDNCLAMTLAQYYSNRKNNKIFYFLYNDQQKSNLEYVGHTKGVVMFDEEGGFWLIHSVPHFPNPRKYEWPSSATIYGQSALCITFGIDVLGDISKQLYFNQPGIYGSNLPTYFAQKFPFLSMTLRGKFPRAKPYYSTLKLKSLAGKEFVSFAKSKRWQKELYADKVAKILKNCLLVETWRNGPGNLPSSCSGMFNVFNVLSVKLPPNVSFPTTRDHSKWVVSIKGDGGGWVCIGDINRQQGQLTRAGGTVCVNDATVWKVYRDSVDGVEKCKINRRGRV</sequence>
<dbReference type="OrthoDB" id="10261598at2759"/>
<feature type="signal peptide" evidence="3">
    <location>
        <begin position="1"/>
        <end position="21"/>
    </location>
</feature>
<dbReference type="PANTHER" id="PTHR10858">
    <property type="entry name" value="DEOXYRIBONUCLEASE II"/>
    <property type="match status" value="1"/>
</dbReference>
<gene>
    <name evidence="4" type="ORF">SBAD_LOCUS7097</name>
</gene>
<dbReference type="WBParaSite" id="SBAD_0000736301-mRNA-1">
    <property type="protein sequence ID" value="SBAD_0000736301-mRNA-1"/>
    <property type="gene ID" value="SBAD_0000736301"/>
</dbReference>
<keyword evidence="3" id="KW-0732">Signal</keyword>